<feature type="region of interest" description="Disordered" evidence="7">
    <location>
        <begin position="165"/>
        <end position="276"/>
    </location>
</feature>
<organism evidence="9 10">
    <name type="scientific">Cyclocybe aegerita</name>
    <name type="common">Black poplar mushroom</name>
    <name type="synonym">Agrocybe aegerita</name>
    <dbReference type="NCBI Taxonomy" id="1973307"/>
    <lineage>
        <taxon>Eukaryota</taxon>
        <taxon>Fungi</taxon>
        <taxon>Dikarya</taxon>
        <taxon>Basidiomycota</taxon>
        <taxon>Agaricomycotina</taxon>
        <taxon>Agaricomycetes</taxon>
        <taxon>Agaricomycetidae</taxon>
        <taxon>Agaricales</taxon>
        <taxon>Agaricineae</taxon>
        <taxon>Bolbitiaceae</taxon>
        <taxon>Cyclocybe</taxon>
    </lineage>
</organism>
<sequence length="400" mass="42371">MLTLKSEAAEDLASLPSPAAAKELEHWERVVFAFDMDRDQQPPNPRNPPRSRSTSSSTNAQGQQQHSLDNSGASEFTTFYFHPRTSGTSIPSDLQDAALLAQFAAAASGTADLDQPYPGMVPQGTPYPSMAPSPGFYGNFLHHTSMPPPQLPPLSSLDFAWHGVQTHHPQAGPSHYDPHHSHPSTGMLPFLDPHYGSLPASASASTSASTSDATRASAGRGRGSHSPGAASSSSPPADDEQGRAIADEKRRRNTAASGKSTCLPTLDSSQHSSTARFRIKKKHKTITLERSVSDLTGRAEELEREVADLRRENGWLKEIVMLKGTQFAASNLAHRQALSQAAALATGSASMSQGASASGSGGGAPTTRSEPSTDEEESESEVEDKSKKGKGKKPAKSSKK</sequence>
<feature type="compositionally biased region" description="Basic residues" evidence="7">
    <location>
        <begin position="387"/>
        <end position="400"/>
    </location>
</feature>
<keyword evidence="3" id="KW-0238">DNA-binding</keyword>
<dbReference type="OrthoDB" id="1939598at2759"/>
<evidence type="ECO:0000256" key="1">
    <source>
        <dbReference type="ARBA" id="ARBA00004123"/>
    </source>
</evidence>
<dbReference type="CDD" id="cd14705">
    <property type="entry name" value="bZIP_Zip1"/>
    <property type="match status" value="1"/>
</dbReference>
<feature type="compositionally biased region" description="Acidic residues" evidence="7">
    <location>
        <begin position="372"/>
        <end position="382"/>
    </location>
</feature>
<evidence type="ECO:0000259" key="8">
    <source>
        <dbReference type="Pfam" id="PF07716"/>
    </source>
</evidence>
<evidence type="ECO:0000313" key="10">
    <source>
        <dbReference type="Proteomes" id="UP000467700"/>
    </source>
</evidence>
<keyword evidence="2" id="KW-0805">Transcription regulation</keyword>
<feature type="compositionally biased region" description="Low complexity" evidence="7">
    <location>
        <begin position="50"/>
        <end position="59"/>
    </location>
</feature>
<feature type="region of interest" description="Disordered" evidence="7">
    <location>
        <begin position="341"/>
        <end position="400"/>
    </location>
</feature>
<feature type="compositionally biased region" description="Polar residues" evidence="7">
    <location>
        <begin position="254"/>
        <end position="275"/>
    </location>
</feature>
<feature type="compositionally biased region" description="Low complexity" evidence="7">
    <location>
        <begin position="200"/>
        <end position="236"/>
    </location>
</feature>
<feature type="compositionally biased region" description="Polar residues" evidence="7">
    <location>
        <begin position="60"/>
        <end position="72"/>
    </location>
</feature>
<evidence type="ECO:0000256" key="4">
    <source>
        <dbReference type="ARBA" id="ARBA00023163"/>
    </source>
</evidence>
<dbReference type="Pfam" id="PF07716">
    <property type="entry name" value="bZIP_2"/>
    <property type="match status" value="1"/>
</dbReference>
<keyword evidence="10" id="KW-1185">Reference proteome</keyword>
<feature type="region of interest" description="Disordered" evidence="7">
    <location>
        <begin position="32"/>
        <end position="72"/>
    </location>
</feature>
<evidence type="ECO:0000313" key="9">
    <source>
        <dbReference type="EMBL" id="CAA7258743.1"/>
    </source>
</evidence>
<evidence type="ECO:0000256" key="7">
    <source>
        <dbReference type="SAM" id="MobiDB-lite"/>
    </source>
</evidence>
<dbReference type="AlphaFoldDB" id="A0A8S0VSU7"/>
<dbReference type="InterPro" id="IPR004827">
    <property type="entry name" value="bZIP"/>
</dbReference>
<feature type="compositionally biased region" description="Low complexity" evidence="7">
    <location>
        <begin position="345"/>
        <end position="358"/>
    </location>
</feature>
<dbReference type="InterPro" id="IPR046347">
    <property type="entry name" value="bZIP_sf"/>
</dbReference>
<evidence type="ECO:0000256" key="3">
    <source>
        <dbReference type="ARBA" id="ARBA00023125"/>
    </source>
</evidence>
<name>A0A8S0VSU7_CYCAE</name>
<accession>A0A8S0VSU7</accession>
<evidence type="ECO:0000256" key="5">
    <source>
        <dbReference type="ARBA" id="ARBA00023242"/>
    </source>
</evidence>
<comment type="subcellular location">
    <subcellularLocation>
        <location evidence="1">Nucleus</location>
    </subcellularLocation>
</comment>
<dbReference type="Gene3D" id="1.20.5.170">
    <property type="match status" value="1"/>
</dbReference>
<comment type="caution">
    <text evidence="9">The sequence shown here is derived from an EMBL/GenBank/DDBJ whole genome shotgun (WGS) entry which is preliminary data.</text>
</comment>
<dbReference type="Proteomes" id="UP000467700">
    <property type="component" value="Unassembled WGS sequence"/>
</dbReference>
<keyword evidence="5" id="KW-0539">Nucleus</keyword>
<feature type="region of interest" description="Disordered" evidence="7">
    <location>
        <begin position="1"/>
        <end position="20"/>
    </location>
</feature>
<evidence type="ECO:0000256" key="2">
    <source>
        <dbReference type="ARBA" id="ARBA00023015"/>
    </source>
</evidence>
<dbReference type="SUPFAM" id="SSF57959">
    <property type="entry name" value="Leucine zipper domain"/>
    <property type="match status" value="1"/>
</dbReference>
<feature type="compositionally biased region" description="Basic and acidic residues" evidence="7">
    <location>
        <begin position="240"/>
        <end position="250"/>
    </location>
</feature>
<proteinExistence type="predicted"/>
<feature type="domain" description="BZIP" evidence="8">
    <location>
        <begin position="275"/>
        <end position="312"/>
    </location>
</feature>
<keyword evidence="6" id="KW-0175">Coiled coil</keyword>
<protein>
    <recommendedName>
        <fullName evidence="8">BZIP domain-containing protein</fullName>
    </recommendedName>
</protein>
<reference evidence="9 10" key="1">
    <citation type="submission" date="2020-01" db="EMBL/GenBank/DDBJ databases">
        <authorList>
            <person name="Gupta K D."/>
        </authorList>
    </citation>
    <scope>NUCLEOTIDE SEQUENCE [LARGE SCALE GENOMIC DNA]</scope>
</reference>
<dbReference type="GO" id="GO:0001228">
    <property type="term" value="F:DNA-binding transcription activator activity, RNA polymerase II-specific"/>
    <property type="evidence" value="ECO:0007669"/>
    <property type="project" value="TreeGrafter"/>
</dbReference>
<gene>
    <name evidence="9" type="ORF">AAE3_LOCUS1059</name>
</gene>
<dbReference type="GO" id="GO:0005634">
    <property type="term" value="C:nucleus"/>
    <property type="evidence" value="ECO:0007669"/>
    <property type="project" value="UniProtKB-SubCell"/>
</dbReference>
<dbReference type="GO" id="GO:0000977">
    <property type="term" value="F:RNA polymerase II transcription regulatory region sequence-specific DNA binding"/>
    <property type="evidence" value="ECO:0007669"/>
    <property type="project" value="TreeGrafter"/>
</dbReference>
<dbReference type="EMBL" id="CACVBS010000002">
    <property type="protein sequence ID" value="CAA7258743.1"/>
    <property type="molecule type" value="Genomic_DNA"/>
</dbReference>
<dbReference type="PANTHER" id="PTHR13044:SF14">
    <property type="entry name" value="CRYPTOCEPHAL, ISOFORM A"/>
    <property type="match status" value="1"/>
</dbReference>
<feature type="coiled-coil region" evidence="6">
    <location>
        <begin position="285"/>
        <end position="319"/>
    </location>
</feature>
<evidence type="ECO:0000256" key="6">
    <source>
        <dbReference type="SAM" id="Coils"/>
    </source>
</evidence>
<dbReference type="PANTHER" id="PTHR13044">
    <property type="entry name" value="ACTIVATING TRANSCRIPTION FACTOR ATF 4/5"/>
    <property type="match status" value="1"/>
</dbReference>
<keyword evidence="4" id="KW-0804">Transcription</keyword>